<dbReference type="GO" id="GO:0003735">
    <property type="term" value="F:structural constituent of ribosome"/>
    <property type="evidence" value="ECO:0007669"/>
    <property type="project" value="InterPro"/>
</dbReference>
<comment type="similarity">
    <text evidence="2">Belongs to the mitochondrion-specific ribosomal protein mL51 family.</text>
</comment>
<evidence type="ECO:0000256" key="2">
    <source>
        <dbReference type="ARBA" id="ARBA00010972"/>
    </source>
</evidence>
<organism evidence="9 10">
    <name type="scientific">Gambusia affinis</name>
    <name type="common">Western mosquitofish</name>
    <name type="synonym">Heterandria affinis</name>
    <dbReference type="NCBI Taxonomy" id="33528"/>
    <lineage>
        <taxon>Eukaryota</taxon>
        <taxon>Metazoa</taxon>
        <taxon>Chordata</taxon>
        <taxon>Craniata</taxon>
        <taxon>Vertebrata</taxon>
        <taxon>Euteleostomi</taxon>
        <taxon>Actinopterygii</taxon>
        <taxon>Neopterygii</taxon>
        <taxon>Teleostei</taxon>
        <taxon>Neoteleostei</taxon>
        <taxon>Acanthomorphata</taxon>
        <taxon>Ovalentaria</taxon>
        <taxon>Atherinomorphae</taxon>
        <taxon>Cyprinodontiformes</taxon>
        <taxon>Poeciliidae</taxon>
        <taxon>Poeciliinae</taxon>
        <taxon>Gambusia</taxon>
    </lineage>
</organism>
<dbReference type="Proteomes" id="UP000250572">
    <property type="component" value="Unassembled WGS sequence"/>
</dbReference>
<keyword evidence="10" id="KW-1185">Reference proteome</keyword>
<dbReference type="InterPro" id="IPR019373">
    <property type="entry name" value="Ribosomal_mL51"/>
</dbReference>
<sequence length="206" mass="23745">MVTKPSTLPNQIFTSRLSLRAGLKILDDRRIQAHTIDINSVACVSRALYVCDSVEKRGTRESKPHATLHRMKRLKMFALGGLLRVGSTFFQSAGTLLLPVRTISTGTCCQIRMHAIPQPKQVDRWNEKRTMFGVYDNIGILGDFKAHPKDLIIAPCWLKGFRGNELQRLTRKKKMVGDRMTTLDRHNLEKRIRFLYKRFNRTGKHR</sequence>
<dbReference type="GO" id="GO:0005762">
    <property type="term" value="C:mitochondrial large ribosomal subunit"/>
    <property type="evidence" value="ECO:0007669"/>
    <property type="project" value="TreeGrafter"/>
</dbReference>
<evidence type="ECO:0000313" key="9">
    <source>
        <dbReference type="EMBL" id="PWA23969.1"/>
    </source>
</evidence>
<name>A0A315VWZ6_GAMAF</name>
<dbReference type="EMBL" id="NHOQ01001560">
    <property type="protein sequence ID" value="PWA23969.1"/>
    <property type="molecule type" value="Genomic_DNA"/>
</dbReference>
<evidence type="ECO:0000256" key="5">
    <source>
        <dbReference type="ARBA" id="ARBA00023128"/>
    </source>
</evidence>
<keyword evidence="4" id="KW-0689">Ribosomal protein</keyword>
<evidence type="ECO:0000256" key="7">
    <source>
        <dbReference type="ARBA" id="ARBA00035182"/>
    </source>
</evidence>
<accession>A0A315VWZ6</accession>
<gene>
    <name evidence="9" type="ORF">CCH79_00010924</name>
</gene>
<dbReference type="STRING" id="33528.ENSGAFP00000021186"/>
<dbReference type="PANTHER" id="PTHR13409:SF0">
    <property type="entry name" value="LARGE RIBOSOMAL SUBUNIT PROTEIN ML51"/>
    <property type="match status" value="1"/>
</dbReference>
<comment type="caution">
    <text evidence="9">The sequence shown here is derived from an EMBL/GenBank/DDBJ whole genome shotgun (WGS) entry which is preliminary data.</text>
</comment>
<evidence type="ECO:0000256" key="8">
    <source>
        <dbReference type="ARBA" id="ARBA00035419"/>
    </source>
</evidence>
<comment type="subcellular location">
    <subcellularLocation>
        <location evidence="1">Mitochondrion</location>
    </subcellularLocation>
</comment>
<evidence type="ECO:0000256" key="3">
    <source>
        <dbReference type="ARBA" id="ARBA00022946"/>
    </source>
</evidence>
<keyword evidence="6" id="KW-0687">Ribonucleoprotein</keyword>
<keyword evidence="3" id="KW-0809">Transit peptide</keyword>
<reference evidence="9 10" key="1">
    <citation type="journal article" date="2018" name="G3 (Bethesda)">
        <title>A High-Quality Reference Genome for the Invasive Mosquitofish Gambusia affinis Using a Chicago Library.</title>
        <authorList>
            <person name="Hoffberg S.L."/>
            <person name="Troendle N.J."/>
            <person name="Glenn T.C."/>
            <person name="Mahmud O."/>
            <person name="Louha S."/>
            <person name="Chalopin D."/>
            <person name="Bennetzen J.L."/>
            <person name="Mauricio R."/>
        </authorList>
    </citation>
    <scope>NUCLEOTIDE SEQUENCE [LARGE SCALE GENOMIC DNA]</scope>
    <source>
        <strain evidence="9">NE01/NJP1002.9</strain>
        <tissue evidence="9">Muscle</tissue>
    </source>
</reference>
<dbReference type="AlphaFoldDB" id="A0A315VWZ6"/>
<dbReference type="Pfam" id="PF10244">
    <property type="entry name" value="MRP-L51"/>
    <property type="match status" value="1"/>
</dbReference>
<dbReference type="PANTHER" id="PTHR13409">
    <property type="entry name" value="MITOCHONDRIAL 39S RIBOSOMAL PROTEIN L51"/>
    <property type="match status" value="1"/>
</dbReference>
<evidence type="ECO:0000313" key="10">
    <source>
        <dbReference type="Proteomes" id="UP000250572"/>
    </source>
</evidence>
<evidence type="ECO:0000256" key="4">
    <source>
        <dbReference type="ARBA" id="ARBA00022980"/>
    </source>
</evidence>
<protein>
    <recommendedName>
        <fullName evidence="7">Large ribosomal subunit protein mL51</fullName>
    </recommendedName>
    <alternativeName>
        <fullName evidence="8">39S ribosomal protein L51, mitochondrial</fullName>
    </alternativeName>
</protein>
<keyword evidence="5" id="KW-0496">Mitochondrion</keyword>
<proteinExistence type="inferred from homology"/>
<evidence type="ECO:0000256" key="1">
    <source>
        <dbReference type="ARBA" id="ARBA00004173"/>
    </source>
</evidence>
<evidence type="ECO:0000256" key="6">
    <source>
        <dbReference type="ARBA" id="ARBA00023274"/>
    </source>
</evidence>
<dbReference type="GO" id="GO:0006412">
    <property type="term" value="P:translation"/>
    <property type="evidence" value="ECO:0007669"/>
    <property type="project" value="TreeGrafter"/>
</dbReference>